<dbReference type="STRING" id="658057.SAMN04488032_101122"/>
<dbReference type="EMBL" id="FWFW01000001">
    <property type="protein sequence ID" value="SLN19232.1"/>
    <property type="molecule type" value="Genomic_DNA"/>
</dbReference>
<name>A0A1Y5RLJ5_9RHOB</name>
<dbReference type="RefSeq" id="WP_085847414.1">
    <property type="nucleotide sequence ID" value="NZ_FNZV01000001.1"/>
</dbReference>
<keyword evidence="1" id="KW-0732">Signal</keyword>
<reference evidence="2 3" key="1">
    <citation type="submission" date="2017-03" db="EMBL/GenBank/DDBJ databases">
        <authorList>
            <person name="Afonso C.L."/>
            <person name="Miller P.J."/>
            <person name="Scott M.A."/>
            <person name="Spackman E."/>
            <person name="Goraichik I."/>
            <person name="Dimitrov K.M."/>
            <person name="Suarez D.L."/>
            <person name="Swayne D.E."/>
        </authorList>
    </citation>
    <scope>NUCLEOTIDE SEQUENCE [LARGE SCALE GENOMIC DNA]</scope>
    <source>
        <strain evidence="2 3">CECT 7971</strain>
    </source>
</reference>
<dbReference type="Pfam" id="PF03928">
    <property type="entry name" value="HbpS-like"/>
    <property type="match status" value="1"/>
</dbReference>
<gene>
    <name evidence="2" type="ORF">PAM7971_00528</name>
</gene>
<sequence>MNRILTGLALLIATAAPSFADEDDAFVSFKVLKPEIARVAAVAAMESCRAQGYQVGVMVVDRFGIPQVYVRDRFAGLHVFETARRKAWTAVSFRTSTLDLGAITAPGEMMAGIRELTEPLALGGGLMIEAAGSIVAGIGVSGAPGPDIDERCAQDGIDAIIDDIAF</sequence>
<dbReference type="PANTHER" id="PTHR34309:SF10">
    <property type="entry name" value="SLR1406 PROTEIN"/>
    <property type="match status" value="1"/>
</dbReference>
<evidence type="ECO:0000313" key="2">
    <source>
        <dbReference type="EMBL" id="SLN19232.1"/>
    </source>
</evidence>
<feature type="signal peptide" evidence="1">
    <location>
        <begin position="1"/>
        <end position="20"/>
    </location>
</feature>
<protein>
    <recommendedName>
        <fullName evidence="4">Heme-binding protein</fullName>
    </recommendedName>
</protein>
<dbReference type="OrthoDB" id="5786851at2"/>
<dbReference type="SUPFAM" id="SSF143744">
    <property type="entry name" value="GlcG-like"/>
    <property type="match status" value="1"/>
</dbReference>
<evidence type="ECO:0008006" key="4">
    <source>
        <dbReference type="Google" id="ProtNLM"/>
    </source>
</evidence>
<dbReference type="InterPro" id="IPR052517">
    <property type="entry name" value="GlcG_carb_metab_protein"/>
</dbReference>
<evidence type="ECO:0000313" key="3">
    <source>
        <dbReference type="Proteomes" id="UP000193307"/>
    </source>
</evidence>
<keyword evidence="3" id="KW-1185">Reference proteome</keyword>
<dbReference type="PANTHER" id="PTHR34309">
    <property type="entry name" value="SLR1406 PROTEIN"/>
    <property type="match status" value="1"/>
</dbReference>
<proteinExistence type="predicted"/>
<dbReference type="Proteomes" id="UP000193307">
    <property type="component" value="Unassembled WGS sequence"/>
</dbReference>
<accession>A0A1Y5RLJ5</accession>
<dbReference type="Gene3D" id="3.30.450.150">
    <property type="entry name" value="Haem-degrading domain"/>
    <property type="match status" value="1"/>
</dbReference>
<dbReference type="AlphaFoldDB" id="A0A1Y5RLJ5"/>
<evidence type="ECO:0000256" key="1">
    <source>
        <dbReference type="SAM" id="SignalP"/>
    </source>
</evidence>
<organism evidence="2 3">
    <name type="scientific">Pacificibacter marinus</name>
    <dbReference type="NCBI Taxonomy" id="658057"/>
    <lineage>
        <taxon>Bacteria</taxon>
        <taxon>Pseudomonadati</taxon>
        <taxon>Pseudomonadota</taxon>
        <taxon>Alphaproteobacteria</taxon>
        <taxon>Rhodobacterales</taxon>
        <taxon>Roseobacteraceae</taxon>
        <taxon>Pacificibacter</taxon>
    </lineage>
</organism>
<feature type="chain" id="PRO_5011009823" description="Heme-binding protein" evidence="1">
    <location>
        <begin position="21"/>
        <end position="166"/>
    </location>
</feature>
<dbReference type="InterPro" id="IPR038084">
    <property type="entry name" value="PduO/GlcC-like_sf"/>
</dbReference>
<dbReference type="InterPro" id="IPR005624">
    <property type="entry name" value="PduO/GlcC-like"/>
</dbReference>